<dbReference type="InterPro" id="IPR001245">
    <property type="entry name" value="Ser-Thr/Tyr_kinase_cat_dom"/>
</dbReference>
<dbReference type="FunFam" id="3.30.200.20:FF:000081">
    <property type="entry name" value="Octicosapeptide/phox/Bem1p domain kinase superfamily protein"/>
    <property type="match status" value="1"/>
</dbReference>
<organism evidence="13 14">
    <name type="scientific">Aristolochia fimbriata</name>
    <name type="common">White veined hardy Dutchman's pipe vine</name>
    <dbReference type="NCBI Taxonomy" id="158543"/>
    <lineage>
        <taxon>Eukaryota</taxon>
        <taxon>Viridiplantae</taxon>
        <taxon>Streptophyta</taxon>
        <taxon>Embryophyta</taxon>
        <taxon>Tracheophyta</taxon>
        <taxon>Spermatophyta</taxon>
        <taxon>Magnoliopsida</taxon>
        <taxon>Magnoliidae</taxon>
        <taxon>Piperales</taxon>
        <taxon>Aristolochiaceae</taxon>
        <taxon>Aristolochia</taxon>
    </lineage>
</organism>
<reference evidence="13 14" key="1">
    <citation type="submission" date="2021-07" db="EMBL/GenBank/DDBJ databases">
        <title>The Aristolochia fimbriata genome: insights into angiosperm evolution, floral development and chemical biosynthesis.</title>
        <authorList>
            <person name="Jiao Y."/>
        </authorList>
    </citation>
    <scope>NUCLEOTIDE SEQUENCE [LARGE SCALE GENOMIC DNA]</scope>
    <source>
        <strain evidence="13">IBCAS-2021</strain>
        <tissue evidence="13">Leaf</tissue>
    </source>
</reference>
<dbReference type="Gene3D" id="3.30.200.20">
    <property type="entry name" value="Phosphorylase Kinase, domain 1"/>
    <property type="match status" value="1"/>
</dbReference>
<dbReference type="Pfam" id="PF00564">
    <property type="entry name" value="PB1"/>
    <property type="match status" value="1"/>
</dbReference>
<dbReference type="PROSITE" id="PS00108">
    <property type="entry name" value="PROTEIN_KINASE_ST"/>
    <property type="match status" value="1"/>
</dbReference>
<dbReference type="CDD" id="cd13999">
    <property type="entry name" value="STKc_MAP3K-like"/>
    <property type="match status" value="1"/>
</dbReference>
<evidence type="ECO:0000256" key="6">
    <source>
        <dbReference type="ARBA" id="ARBA00022741"/>
    </source>
</evidence>
<dbReference type="EMBL" id="JAINDJ010000005">
    <property type="protein sequence ID" value="KAG9447664.1"/>
    <property type="molecule type" value="Genomic_DNA"/>
</dbReference>
<evidence type="ECO:0000256" key="8">
    <source>
        <dbReference type="ARBA" id="ARBA00022840"/>
    </source>
</evidence>
<dbReference type="InterPro" id="IPR000719">
    <property type="entry name" value="Prot_kinase_dom"/>
</dbReference>
<dbReference type="Gene3D" id="1.10.510.10">
    <property type="entry name" value="Transferase(Phosphotransferase) domain 1"/>
    <property type="match status" value="1"/>
</dbReference>
<dbReference type="Pfam" id="PF07714">
    <property type="entry name" value="PK_Tyr_Ser-Thr"/>
    <property type="match status" value="1"/>
</dbReference>
<keyword evidence="7" id="KW-0418">Kinase</keyword>
<evidence type="ECO:0000256" key="2">
    <source>
        <dbReference type="ARBA" id="ARBA00022490"/>
    </source>
</evidence>
<evidence type="ECO:0000313" key="13">
    <source>
        <dbReference type="EMBL" id="KAG9447664.1"/>
    </source>
</evidence>
<dbReference type="GO" id="GO:0004674">
    <property type="term" value="F:protein serine/threonine kinase activity"/>
    <property type="evidence" value="ECO:0007669"/>
    <property type="project" value="UniProtKB-KW"/>
</dbReference>
<evidence type="ECO:0000256" key="7">
    <source>
        <dbReference type="ARBA" id="ARBA00022777"/>
    </source>
</evidence>
<evidence type="ECO:0000256" key="3">
    <source>
        <dbReference type="ARBA" id="ARBA00022527"/>
    </source>
</evidence>
<keyword evidence="9" id="KW-0927">Auxin signaling pathway</keyword>
<dbReference type="Proteomes" id="UP000825729">
    <property type="component" value="Unassembled WGS sequence"/>
</dbReference>
<name>A0AAV7EG46_ARIFI</name>
<keyword evidence="14" id="KW-1185">Reference proteome</keyword>
<comment type="caution">
    <text evidence="13">The sequence shown here is derived from an EMBL/GenBank/DDBJ whole genome shotgun (WGS) entry which is preliminary data.</text>
</comment>
<dbReference type="PROSITE" id="PS00107">
    <property type="entry name" value="PROTEIN_KINASE_ATP"/>
    <property type="match status" value="1"/>
</dbReference>
<feature type="region of interest" description="Disordered" evidence="11">
    <location>
        <begin position="592"/>
        <end position="627"/>
    </location>
</feature>
<feature type="region of interest" description="Disordered" evidence="11">
    <location>
        <begin position="725"/>
        <end position="751"/>
    </location>
</feature>
<dbReference type="PANTHER" id="PTHR23257">
    <property type="entry name" value="SERINE-THREONINE PROTEIN KINASE"/>
    <property type="match status" value="1"/>
</dbReference>
<evidence type="ECO:0000256" key="10">
    <source>
        <dbReference type="PROSITE-ProRule" id="PRU10141"/>
    </source>
</evidence>
<keyword evidence="3" id="KW-0723">Serine/threonine-protein kinase</keyword>
<proteinExistence type="predicted"/>
<dbReference type="SUPFAM" id="SSF54277">
    <property type="entry name" value="CAD &amp; PB1 domains"/>
    <property type="match status" value="1"/>
</dbReference>
<dbReference type="CDD" id="cd06410">
    <property type="entry name" value="PB1_UP2"/>
    <property type="match status" value="1"/>
</dbReference>
<evidence type="ECO:0000256" key="1">
    <source>
        <dbReference type="ARBA" id="ARBA00004496"/>
    </source>
</evidence>
<sequence>MLPGTQCLCTVLTSQEMYRGMSNEIPCPPDLRPAQDSSFVMGNHVNNFSLQTGEEFSLDFLKDRVPSRITDRGNDHLVGAIGFNQNYSGYEDFSQFGQRGAGVVRCSDAPSSLAAFPAVWGGDKSSYSKQTHHNRKLSNNCLEEINVDIGYSTSESGKSDSSCKLKFLCSFGGKILPRPSDGKLRYVGGETRIMSIRENLSLNELMKKTLVICSQPHMIKYQLPGEDLDALISVSSDEDLQNMMEEYQGLLKVDGTHRLRIFLISENEPEAFDSRESQNNSEYNYVVAVNGILSPRKSSSGHSLASQVGLDSAPNFHRDSPFYPLEPNDPTVMFSHTQQPQYLVNARTSPTHSPPFTPVHIHRTNSRNALKQVYEDQFYHGSCNSNSTFATLQKPDCYVVDGECQQHEEMGIHQAYRQMEPNSPVRSRAAHLHTRTRSREFVPSVLGRVGSDMEGYSFPEKLLLTERTFHSEISSRQMEDSLGQLESNDSNGLYQGMPHALSDSLLQEQSGKSAYSFQQETPENVHFAFSTGLSPLLHNYVQGGAIQSEKHVEILDPSVQHPVYSNPNDTFNHTVPYTEAFGNEKNGGGTVFLPQNHGNSSRTATETHEEHEREKKNNSPIAPSAHPSRLSAIDYHRLNGPGSQVPVGMVLILPATSDTCTNFPNNQLTTNEFPGIRDGTMNDVLHRSRDVLGGNMGKQSSIPSLSSFQLSMDTPGIVSTVNTKDDQEVRPDNSVNLSPHPLNPVELNRDNSTPWSLFQNQVMDETSKREASLCDNDDVKFLSPLVAAVGLGGNNNELSESKHSNLIQAGSINGSDEKIQVIIEDVISNVPSGVHPFPSLINQTDLEITNDEQNNNISSPKAIVAESLSAETLSEDARIEEREADESITDASLAEMEAGIYGLQIIKNADLEELRELGSGTFGTVYHGKWRGTDVAIKRIKKSCFAGRLSEQDRLTKDFWREAQILSKLHHPNVVAFYGVVPDGAGGTLATVTEFMVNGSLRHVLVRKDKALDRRKRLIIAMDAAFGMEYLHSKNIVHFDLKCDNLLVNMRDSQRPICKVGDFGLSRIKRNTLVSGGVRGTLPWMAPELLNGSSSRVSEKVDVFSFGIAMWEILTGEEPYANMHCGAIIGGIVNNSLRPPIPDRCDPEWRKLMEECWSPDPSARPSFSEITCRLRSMSMALHPKGQSPTSNRS</sequence>
<dbReference type="GO" id="GO:0005737">
    <property type="term" value="C:cytoplasm"/>
    <property type="evidence" value="ECO:0007669"/>
    <property type="project" value="UniProtKB-SubCell"/>
</dbReference>
<dbReference type="SMART" id="SM00220">
    <property type="entry name" value="S_TKc"/>
    <property type="match status" value="1"/>
</dbReference>
<dbReference type="PANTHER" id="PTHR23257:SF963">
    <property type="entry name" value="AT08303P"/>
    <property type="match status" value="1"/>
</dbReference>
<evidence type="ECO:0000256" key="5">
    <source>
        <dbReference type="ARBA" id="ARBA00022679"/>
    </source>
</evidence>
<protein>
    <recommendedName>
        <fullName evidence="12">Protein kinase domain-containing protein</fullName>
    </recommendedName>
</protein>
<dbReference type="FunFam" id="1.10.510.10:FF:000142">
    <property type="entry name" value="Octicosapeptide/phox/Bem1p domain kinase superfamily protein"/>
    <property type="match status" value="1"/>
</dbReference>
<dbReference type="InterPro" id="IPR000270">
    <property type="entry name" value="PB1_dom"/>
</dbReference>
<dbReference type="InterPro" id="IPR017441">
    <property type="entry name" value="Protein_kinase_ATP_BS"/>
</dbReference>
<evidence type="ECO:0000313" key="14">
    <source>
        <dbReference type="Proteomes" id="UP000825729"/>
    </source>
</evidence>
<dbReference type="InterPro" id="IPR050167">
    <property type="entry name" value="Ser_Thr_protein_kinase"/>
</dbReference>
<keyword evidence="6 10" id="KW-0547">Nucleotide-binding</keyword>
<dbReference type="PROSITE" id="PS50011">
    <property type="entry name" value="PROTEIN_KINASE_DOM"/>
    <property type="match status" value="1"/>
</dbReference>
<feature type="compositionally biased region" description="Basic and acidic residues" evidence="11">
    <location>
        <begin position="605"/>
        <end position="617"/>
    </location>
</feature>
<dbReference type="InterPro" id="IPR008271">
    <property type="entry name" value="Ser/Thr_kinase_AS"/>
</dbReference>
<dbReference type="PRINTS" id="PR00109">
    <property type="entry name" value="TYRKINASE"/>
</dbReference>
<dbReference type="GO" id="GO:0010928">
    <property type="term" value="P:regulation of auxin mediated signaling pathway"/>
    <property type="evidence" value="ECO:0007669"/>
    <property type="project" value="UniProtKB-ARBA"/>
</dbReference>
<dbReference type="GO" id="GO:0005524">
    <property type="term" value="F:ATP binding"/>
    <property type="evidence" value="ECO:0007669"/>
    <property type="project" value="UniProtKB-UniRule"/>
</dbReference>
<keyword evidence="2" id="KW-0963">Cytoplasm</keyword>
<dbReference type="Gene3D" id="3.10.20.90">
    <property type="entry name" value="Phosphatidylinositol 3-kinase Catalytic Subunit, Chain A, domain 1"/>
    <property type="match status" value="1"/>
</dbReference>
<keyword evidence="5" id="KW-0808">Transferase</keyword>
<gene>
    <name evidence="13" type="ORF">H6P81_013792</name>
</gene>
<keyword evidence="4" id="KW-0597">Phosphoprotein</keyword>
<dbReference type="SUPFAM" id="SSF56112">
    <property type="entry name" value="Protein kinase-like (PK-like)"/>
    <property type="match status" value="1"/>
</dbReference>
<evidence type="ECO:0000259" key="12">
    <source>
        <dbReference type="PROSITE" id="PS50011"/>
    </source>
</evidence>
<dbReference type="FunFam" id="3.10.20.90:FF:000058">
    <property type="entry name" value="Octicosapeptide/phox/Bem1p domain kinase superfamily protein"/>
    <property type="match status" value="1"/>
</dbReference>
<evidence type="ECO:0000256" key="4">
    <source>
        <dbReference type="ARBA" id="ARBA00022553"/>
    </source>
</evidence>
<accession>A0AAV7EG46</accession>
<feature type="binding site" evidence="10">
    <location>
        <position position="942"/>
    </location>
    <ligand>
        <name>ATP</name>
        <dbReference type="ChEBI" id="CHEBI:30616"/>
    </ligand>
</feature>
<dbReference type="InterPro" id="IPR011009">
    <property type="entry name" value="Kinase-like_dom_sf"/>
</dbReference>
<dbReference type="SMART" id="SM00666">
    <property type="entry name" value="PB1"/>
    <property type="match status" value="1"/>
</dbReference>
<dbReference type="GO" id="GO:0009734">
    <property type="term" value="P:auxin-activated signaling pathway"/>
    <property type="evidence" value="ECO:0007669"/>
    <property type="project" value="UniProtKB-KW"/>
</dbReference>
<dbReference type="AlphaFoldDB" id="A0AAV7EG46"/>
<evidence type="ECO:0000256" key="9">
    <source>
        <dbReference type="ARBA" id="ARBA00023294"/>
    </source>
</evidence>
<keyword evidence="8 10" id="KW-0067">ATP-binding</keyword>
<evidence type="ECO:0000256" key="11">
    <source>
        <dbReference type="SAM" id="MobiDB-lite"/>
    </source>
</evidence>
<comment type="subcellular location">
    <subcellularLocation>
        <location evidence="1">Cytoplasm</location>
    </subcellularLocation>
</comment>
<feature type="domain" description="Protein kinase" evidence="12">
    <location>
        <begin position="911"/>
        <end position="1185"/>
    </location>
</feature>